<dbReference type="SUPFAM" id="SSF55031">
    <property type="entry name" value="Bacterial exopeptidase dimerisation domain"/>
    <property type="match status" value="1"/>
</dbReference>
<sequence length="443" mass="48189">MDFYSRETSPIMSEGITVRSKQDLLRLIESEQDAQLEFLQSLIRTPSPNPPGDTRAAIRIVQEYLRHHGVDSRIIAPLSEAPNLVSVIGQNSSPQTPRRLVLNGHIDCFPVADADRWRRDPYSGEIEDGFVHGRGVVDMKAGTAASIIAFTYLHRFQSQLAGQCVLEVVSDEETGGKYGTRYLLQEDEGKETWRGDCVLNAEPGGLGSIRFAEKGTLRMTFVVQTQGGHGAYLHRDEGAIRIATRLIDRLIGLETLRGEGVDSDLEQYMAREDVRAVANSIMGEGAADGMLKPTVNIGTISGGAKVNMIPSSCTFEADIRLPLGLSAETVLSAIDDILSDIPEASYTVQAAASNPAASSPIEHELVDLIQRNAEVVGGVAPLPIVSLGATDCKHFRYQGVPAYTYGPSPETMAERDERVSVREFLQTVRVHTLAAWEYLGGPA</sequence>
<dbReference type="Pfam" id="PF07687">
    <property type="entry name" value="M20_dimer"/>
    <property type="match status" value="1"/>
</dbReference>
<evidence type="ECO:0000256" key="2">
    <source>
        <dbReference type="ARBA" id="ARBA00022723"/>
    </source>
</evidence>
<dbReference type="InterPro" id="IPR050072">
    <property type="entry name" value="Peptidase_M20A"/>
</dbReference>
<dbReference type="Proteomes" id="UP001175353">
    <property type="component" value="Unassembled WGS sequence"/>
</dbReference>
<dbReference type="SUPFAM" id="SSF53187">
    <property type="entry name" value="Zn-dependent exopeptidases"/>
    <property type="match status" value="1"/>
</dbReference>
<comment type="caution">
    <text evidence="5">The sequence shown here is derived from an EMBL/GenBank/DDBJ whole genome shotgun (WGS) entry which is preliminary data.</text>
</comment>
<dbReference type="GO" id="GO:0046872">
    <property type="term" value="F:metal ion binding"/>
    <property type="evidence" value="ECO:0007669"/>
    <property type="project" value="UniProtKB-KW"/>
</dbReference>
<protein>
    <recommendedName>
        <fullName evidence="4">Peptidase M20 dimerisation domain-containing protein</fullName>
    </recommendedName>
</protein>
<evidence type="ECO:0000313" key="5">
    <source>
        <dbReference type="EMBL" id="KAK0951450.1"/>
    </source>
</evidence>
<name>A0AAN6H3Q6_9PEZI</name>
<evidence type="ECO:0000259" key="4">
    <source>
        <dbReference type="Pfam" id="PF07687"/>
    </source>
</evidence>
<dbReference type="Gene3D" id="3.40.630.10">
    <property type="entry name" value="Zn peptidases"/>
    <property type="match status" value="2"/>
</dbReference>
<evidence type="ECO:0000256" key="1">
    <source>
        <dbReference type="ARBA" id="ARBA00006247"/>
    </source>
</evidence>
<feature type="domain" description="Peptidase M20 dimerisation" evidence="4">
    <location>
        <begin position="212"/>
        <end position="341"/>
    </location>
</feature>
<organism evidence="5 6">
    <name type="scientific">Friedmanniomyces endolithicus</name>
    <dbReference type="NCBI Taxonomy" id="329885"/>
    <lineage>
        <taxon>Eukaryota</taxon>
        <taxon>Fungi</taxon>
        <taxon>Dikarya</taxon>
        <taxon>Ascomycota</taxon>
        <taxon>Pezizomycotina</taxon>
        <taxon>Dothideomycetes</taxon>
        <taxon>Dothideomycetidae</taxon>
        <taxon>Mycosphaerellales</taxon>
        <taxon>Teratosphaeriaceae</taxon>
        <taxon>Friedmanniomyces</taxon>
    </lineage>
</organism>
<gene>
    <name evidence="5" type="ORF">LTR91_024981</name>
</gene>
<proteinExistence type="inferred from homology"/>
<keyword evidence="2" id="KW-0479">Metal-binding</keyword>
<dbReference type="PANTHER" id="PTHR43808">
    <property type="entry name" value="ACETYLORNITHINE DEACETYLASE"/>
    <property type="match status" value="1"/>
</dbReference>
<accession>A0AAN6H3Q6</accession>
<keyword evidence="6" id="KW-1185">Reference proteome</keyword>
<dbReference type="EMBL" id="JAUJLE010000694">
    <property type="protein sequence ID" value="KAK0951450.1"/>
    <property type="molecule type" value="Genomic_DNA"/>
</dbReference>
<comment type="similarity">
    <text evidence="1">Belongs to the peptidase M20A family.</text>
</comment>
<keyword evidence="3" id="KW-0378">Hydrolase</keyword>
<dbReference type="InterPro" id="IPR036264">
    <property type="entry name" value="Bact_exopeptidase_dim_dom"/>
</dbReference>
<dbReference type="GO" id="GO:0016787">
    <property type="term" value="F:hydrolase activity"/>
    <property type="evidence" value="ECO:0007669"/>
    <property type="project" value="UniProtKB-KW"/>
</dbReference>
<reference evidence="5" key="1">
    <citation type="submission" date="2023-06" db="EMBL/GenBank/DDBJ databases">
        <title>Black Yeasts Isolated from many extreme environments.</title>
        <authorList>
            <person name="Coleine C."/>
            <person name="Stajich J.E."/>
            <person name="Selbmann L."/>
        </authorList>
    </citation>
    <scope>NUCLEOTIDE SEQUENCE</scope>
    <source>
        <strain evidence="5">CCFEE 5200</strain>
    </source>
</reference>
<dbReference type="InterPro" id="IPR011650">
    <property type="entry name" value="Peptidase_M20_dimer"/>
</dbReference>
<dbReference type="AlphaFoldDB" id="A0AAN6H3Q6"/>
<evidence type="ECO:0000313" key="6">
    <source>
        <dbReference type="Proteomes" id="UP001175353"/>
    </source>
</evidence>
<dbReference type="Pfam" id="PF01546">
    <property type="entry name" value="Peptidase_M20"/>
    <property type="match status" value="1"/>
</dbReference>
<dbReference type="PANTHER" id="PTHR43808:SF32">
    <property type="entry name" value="ARGE_DAPE-RELATED DEACYLASE"/>
    <property type="match status" value="1"/>
</dbReference>
<dbReference type="InterPro" id="IPR002933">
    <property type="entry name" value="Peptidase_M20"/>
</dbReference>
<dbReference type="Gene3D" id="3.30.70.360">
    <property type="match status" value="1"/>
</dbReference>
<evidence type="ECO:0000256" key="3">
    <source>
        <dbReference type="ARBA" id="ARBA00022801"/>
    </source>
</evidence>